<feature type="compositionally biased region" description="Polar residues" evidence="7">
    <location>
        <begin position="587"/>
        <end position="596"/>
    </location>
</feature>
<dbReference type="SUPFAM" id="SSF51905">
    <property type="entry name" value="FAD/NAD(P)-binding domain"/>
    <property type="match status" value="1"/>
</dbReference>
<evidence type="ECO:0000259" key="11">
    <source>
        <dbReference type="Pfam" id="PF04082"/>
    </source>
</evidence>
<evidence type="ECO:0000256" key="7">
    <source>
        <dbReference type="SAM" id="MobiDB-lite"/>
    </source>
</evidence>
<evidence type="ECO:0000256" key="5">
    <source>
        <dbReference type="ARBA" id="ARBA00023002"/>
    </source>
</evidence>
<feature type="region of interest" description="Disordered" evidence="7">
    <location>
        <begin position="432"/>
        <end position="462"/>
    </location>
</feature>
<dbReference type="GO" id="GO:0005829">
    <property type="term" value="C:cytosol"/>
    <property type="evidence" value="ECO:0007669"/>
    <property type="project" value="UniProtKB-ARBA"/>
</dbReference>
<dbReference type="InterPro" id="IPR013785">
    <property type="entry name" value="Aldolase_TIM"/>
</dbReference>
<keyword evidence="5" id="KW-0560">Oxidoreductase</keyword>
<dbReference type="InterPro" id="IPR007219">
    <property type="entry name" value="XnlR_reg_dom"/>
</dbReference>
<dbReference type="InterPro" id="IPR045247">
    <property type="entry name" value="Oye-like"/>
</dbReference>
<dbReference type="InterPro" id="IPR002938">
    <property type="entry name" value="FAD-bd"/>
</dbReference>
<feature type="compositionally biased region" description="Low complexity" evidence="7">
    <location>
        <begin position="597"/>
        <end position="622"/>
    </location>
</feature>
<dbReference type="PANTHER" id="PTHR22893">
    <property type="entry name" value="NADH OXIDOREDUCTASE-RELATED"/>
    <property type="match status" value="1"/>
</dbReference>
<dbReference type="SUPFAM" id="SSF54373">
    <property type="entry name" value="FAD-linked reductases, C-terminal domain"/>
    <property type="match status" value="1"/>
</dbReference>
<evidence type="ECO:0000256" key="6">
    <source>
        <dbReference type="ARBA" id="ARBA00023242"/>
    </source>
</evidence>
<feature type="compositionally biased region" description="Polar residues" evidence="7">
    <location>
        <begin position="444"/>
        <end position="456"/>
    </location>
</feature>
<comment type="caution">
    <text evidence="12">The sequence shown here is derived from an EMBL/GenBank/DDBJ whole genome shotgun (WGS) entry which is preliminary data.</text>
</comment>
<feature type="transmembrane region" description="Helical" evidence="8">
    <location>
        <begin position="1178"/>
        <end position="1200"/>
    </location>
</feature>
<dbReference type="InterPro" id="IPR036188">
    <property type="entry name" value="FAD/NAD-bd_sf"/>
</dbReference>
<dbReference type="Pfam" id="PF01494">
    <property type="entry name" value="FAD_binding_3"/>
    <property type="match status" value="1"/>
</dbReference>
<keyword evidence="8" id="KW-1133">Transmembrane helix</keyword>
<dbReference type="CDD" id="cd12148">
    <property type="entry name" value="fungal_TF_MHR"/>
    <property type="match status" value="1"/>
</dbReference>
<dbReference type="GO" id="GO:0071949">
    <property type="term" value="F:FAD binding"/>
    <property type="evidence" value="ECO:0007669"/>
    <property type="project" value="InterPro"/>
</dbReference>
<dbReference type="FunFam" id="3.20.20.70:FF:000059">
    <property type="entry name" value="N-ethylmaleimide reductase, FMN-linked"/>
    <property type="match status" value="1"/>
</dbReference>
<dbReference type="Pfam" id="PF00724">
    <property type="entry name" value="Oxidored_FMN"/>
    <property type="match status" value="1"/>
</dbReference>
<keyword evidence="3" id="KW-0285">Flavoprotein</keyword>
<comment type="cofactor">
    <cofactor evidence="1">
        <name>FMN</name>
        <dbReference type="ChEBI" id="CHEBI:58210"/>
    </cofactor>
</comment>
<dbReference type="GO" id="GO:0006351">
    <property type="term" value="P:DNA-templated transcription"/>
    <property type="evidence" value="ECO:0007669"/>
    <property type="project" value="InterPro"/>
</dbReference>
<dbReference type="CDD" id="cd02933">
    <property type="entry name" value="OYE_like_FMN"/>
    <property type="match status" value="1"/>
</dbReference>
<dbReference type="PANTHER" id="PTHR22893:SF129">
    <property type="entry name" value="FLAVIN OXIDOREDUCTASE HXNT"/>
    <property type="match status" value="1"/>
</dbReference>
<keyword evidence="4" id="KW-0274">FAD</keyword>
<proteinExistence type="inferred from homology"/>
<dbReference type="GO" id="GO:0016628">
    <property type="term" value="F:oxidoreductase activity, acting on the CH-CH group of donors, NAD or NADP as acceptor"/>
    <property type="evidence" value="ECO:0007669"/>
    <property type="project" value="UniProtKB-ARBA"/>
</dbReference>
<feature type="domain" description="FAD-binding" evidence="10">
    <location>
        <begin position="1180"/>
        <end position="1537"/>
    </location>
</feature>
<dbReference type="PRINTS" id="PR00420">
    <property type="entry name" value="RNGMNOXGNASE"/>
</dbReference>
<sequence>MPSAISPPAFAPLKDSALFKSWKLGNITLEHKLVQAPLTRMRCVKNAEGVNVPSDLMVEYYGQRASKGGLQLTEATDISRYASGYPGVPGVFSDEQLAAWKRVTDAVHAKGGYIFCQLWHTGRASPTGLLNGQTPLSASDIPISGKALDGTDFSATPPKPMTEEEIAEVVADFGKAARNAIDAGFDGVEIHGANGYLLDQFLHDNVNVRTDAYGGSIENRCRFPLQVVRSVCEAVGSHRVGIRLSPYNYFQDTKDSDPNSHWAYLCEQLAALPQDHRPVYVHSVEPRFDEVLDEKAKMDALSAYGSGNGVEAEATRKIGHSLVPFQRILSKASIKFFAAGAYTRDNAVPKLEAGDADAIVMGRWFIANPDLPRRLAEGLPLNQYDRSTFYGASPPEKGYTDYPFFPGGAEVAAKKPQLDEKNEQETVAINDTAPLLSPPLSFGTADNQGSDATNGNALDRSLPLSQNQPVLTELDTAALTQTGLLTDMPNFTVDDDLFEDAFNPDTASSFNMPYTTMSNYNWLFDLDTQLNHDFTLENMDCGAFPPTQTETSSNDIMHFDLLDLPPGTRTVELHAPIALMVDPLQHQNLTPSQTSPTHADSATASSRTTSTSSTKATSVSSTERCKPVNSASLRRSPLAKGLEKPMSLLNANTRLPKIDALARSHILRLIESVRPIAPTGDYVTVDHTFLALPALQTYSDLFFTRFNATYPLIHLPSFEPAKVDTLLLLSVLLLGATYCEKDAHQIAVCIHDVLRPQIFAHASFSAVPELWMLQTILLVECFGKSRAGQKQHDMSHLFHGLLINLIRRSDCQTAKPETSIEVSGDLEDEWKAWADAEQKKRLTLLCFMWDTQHAVLFCQSLCMSSFELRCTLPCDQSLWEAESAETWQKLRKTQTPPVLFLTALKIHIGTQAPMIMPKLNALSRVLILHGLMSIAWDMNRRDQTSLGVVGNDMLDGWKHRIASTYDSWKADFDTYVMSVTQILSRSSASMTPAEQQEARRGFAMFSTANSALYHAAYVVLFSEFLDIQIYAGARHLLGRPVRREDYTRSQQVVKRWANEQTQYAAKAAWHAGHIIKDAVMNLDDFDAGGLFIHPWCLYLATVTVWSYHHARPGGKQSRGSDDDEDEMIWDAQGDMNALIGGMTSGTAEQLAASQASNRKASTAGLTAVISKQLGKVRWAVIVIVGAGLGGLGATISLLLAGHKVHVLESASKIAEVGAGIQVLPNSSRILIQWDLEERLLRHATFPDECMMLGWKGERLSSMDFEDATKEYGTPFWDFHRADLHKTLLDRAVELGASFSINARVVDIKYEKDGKDTATVILKSGEQLTADLVVGADGIFSTCRELLLDTPSPPTPTGDLAYRVLLDTKAMKEDPELAPLLDKPHKVRYWMGPGAHAVNYVLRDGELFNMVLLVPDDMPADATTLDGNVEEMIELYKDWDPRIPKLLALCQSVQKWKLCFRAGLESSWSNEDATFVLLGDCVHATLPYLASGAGMSLEDGATLGLCLRKIKNKSHQEKQKALGVYEDCRRVRTESIVARGNLQQELYHFYDGPEQEARDARFQAFEELETEIRLTGNLNADLPAGWKLGDDPLAWRRYGVGSWLMSFDCQRDVEERWPAEKETATTASDTRAQL</sequence>
<evidence type="ECO:0000256" key="1">
    <source>
        <dbReference type="ARBA" id="ARBA00001917"/>
    </source>
</evidence>
<dbReference type="GO" id="GO:0003959">
    <property type="term" value="F:NADPH dehydrogenase activity"/>
    <property type="evidence" value="ECO:0007669"/>
    <property type="project" value="TreeGrafter"/>
</dbReference>
<evidence type="ECO:0000259" key="9">
    <source>
        <dbReference type="Pfam" id="PF00724"/>
    </source>
</evidence>
<feature type="region of interest" description="Disordered" evidence="7">
    <location>
        <begin position="587"/>
        <end position="636"/>
    </location>
</feature>
<keyword evidence="8" id="KW-0472">Membrane</keyword>
<feature type="domain" description="NADH:flavin oxidoreductase/NADH oxidase N-terminal" evidence="9">
    <location>
        <begin position="18"/>
        <end position="382"/>
    </location>
</feature>
<evidence type="ECO:0000256" key="2">
    <source>
        <dbReference type="ARBA" id="ARBA00005979"/>
    </source>
</evidence>
<name>A0A9P8JFD2_AURME</name>
<dbReference type="GO" id="GO:0008270">
    <property type="term" value="F:zinc ion binding"/>
    <property type="evidence" value="ECO:0007669"/>
    <property type="project" value="InterPro"/>
</dbReference>
<keyword evidence="6" id="KW-0539">Nucleus</keyword>
<dbReference type="Gene3D" id="3.50.50.60">
    <property type="entry name" value="FAD/NAD(P)-binding domain"/>
    <property type="match status" value="1"/>
</dbReference>
<dbReference type="EMBL" id="JAHFXF010000026">
    <property type="protein sequence ID" value="KAG9699792.1"/>
    <property type="molecule type" value="Genomic_DNA"/>
</dbReference>
<dbReference type="InterPro" id="IPR001155">
    <property type="entry name" value="OxRdtase_FMN_N"/>
</dbReference>
<dbReference type="GO" id="GO:0010181">
    <property type="term" value="F:FMN binding"/>
    <property type="evidence" value="ECO:0007669"/>
    <property type="project" value="InterPro"/>
</dbReference>
<dbReference type="Pfam" id="PF04082">
    <property type="entry name" value="Fungal_trans"/>
    <property type="match status" value="1"/>
</dbReference>
<dbReference type="SUPFAM" id="SSF51395">
    <property type="entry name" value="FMN-linked oxidoreductases"/>
    <property type="match status" value="1"/>
</dbReference>
<dbReference type="GO" id="GO:0003677">
    <property type="term" value="F:DNA binding"/>
    <property type="evidence" value="ECO:0007669"/>
    <property type="project" value="InterPro"/>
</dbReference>
<dbReference type="Gene3D" id="3.20.20.70">
    <property type="entry name" value="Aldolase class I"/>
    <property type="match status" value="1"/>
</dbReference>
<feature type="non-terminal residue" evidence="12">
    <location>
        <position position="1"/>
    </location>
</feature>
<accession>A0A9P8JFD2</accession>
<organism evidence="12 13">
    <name type="scientific">Aureobasidium melanogenum</name>
    <name type="common">Aureobasidium pullulans var. melanogenum</name>
    <dbReference type="NCBI Taxonomy" id="46634"/>
    <lineage>
        <taxon>Eukaryota</taxon>
        <taxon>Fungi</taxon>
        <taxon>Dikarya</taxon>
        <taxon>Ascomycota</taxon>
        <taxon>Pezizomycotina</taxon>
        <taxon>Dothideomycetes</taxon>
        <taxon>Dothideomycetidae</taxon>
        <taxon>Dothideales</taxon>
        <taxon>Saccotheciaceae</taxon>
        <taxon>Aureobasidium</taxon>
    </lineage>
</organism>
<evidence type="ECO:0000259" key="10">
    <source>
        <dbReference type="Pfam" id="PF01494"/>
    </source>
</evidence>
<dbReference type="FunFam" id="3.50.50.60:FF:000115">
    <property type="entry name" value="Salicylate hydroxylase, putative"/>
    <property type="match status" value="1"/>
</dbReference>
<evidence type="ECO:0000313" key="13">
    <source>
        <dbReference type="Proteomes" id="UP000779574"/>
    </source>
</evidence>
<evidence type="ECO:0000256" key="3">
    <source>
        <dbReference type="ARBA" id="ARBA00022630"/>
    </source>
</evidence>
<comment type="similarity">
    <text evidence="2">Belongs to the NADH:flavin oxidoreductase/NADH oxidase family.</text>
</comment>
<evidence type="ECO:0000256" key="8">
    <source>
        <dbReference type="SAM" id="Phobius"/>
    </source>
</evidence>
<evidence type="ECO:0000313" key="12">
    <source>
        <dbReference type="EMBL" id="KAG9699792.1"/>
    </source>
</evidence>
<dbReference type="OrthoDB" id="276546at2759"/>
<dbReference type="Proteomes" id="UP000779574">
    <property type="component" value="Unassembled WGS sequence"/>
</dbReference>
<protein>
    <submittedName>
        <fullName evidence="12">FMN-linked oxidoreductase</fullName>
    </submittedName>
</protein>
<gene>
    <name evidence="12" type="ORF">KCU76_g1204</name>
</gene>
<reference evidence="12" key="1">
    <citation type="journal article" date="2021" name="J Fungi (Basel)">
        <title>Virulence traits and population genomics of the black yeast Aureobasidium melanogenum.</title>
        <authorList>
            <person name="Cernosa A."/>
            <person name="Sun X."/>
            <person name="Gostincar C."/>
            <person name="Fang C."/>
            <person name="Gunde-Cimerman N."/>
            <person name="Song Z."/>
        </authorList>
    </citation>
    <scope>NUCLEOTIDE SEQUENCE</scope>
    <source>
        <strain evidence="12">EXF-9911</strain>
    </source>
</reference>
<evidence type="ECO:0000256" key="4">
    <source>
        <dbReference type="ARBA" id="ARBA00022827"/>
    </source>
</evidence>
<keyword evidence="8" id="KW-0812">Transmembrane</keyword>
<feature type="domain" description="Xylanolytic transcriptional activator regulatory" evidence="11">
    <location>
        <begin position="700"/>
        <end position="969"/>
    </location>
</feature>
<reference evidence="12" key="2">
    <citation type="submission" date="2021-08" db="EMBL/GenBank/DDBJ databases">
        <authorList>
            <person name="Gostincar C."/>
            <person name="Sun X."/>
            <person name="Song Z."/>
            <person name="Gunde-Cimerman N."/>
        </authorList>
    </citation>
    <scope>NUCLEOTIDE SEQUENCE</scope>
    <source>
        <strain evidence="12">EXF-9911</strain>
    </source>
</reference>